<dbReference type="EMBL" id="SZNK01000001">
    <property type="protein sequence ID" value="TKI54293.1"/>
    <property type="molecule type" value="Genomic_DNA"/>
</dbReference>
<dbReference type="RefSeq" id="WP_137027753.1">
    <property type="nucleotide sequence ID" value="NZ_SZNK01000001.1"/>
</dbReference>
<keyword evidence="4" id="KW-1185">Reference proteome</keyword>
<protein>
    <recommendedName>
        <fullName evidence="5">Lipoprotein</fullName>
    </recommendedName>
</protein>
<evidence type="ECO:0000313" key="3">
    <source>
        <dbReference type="EMBL" id="TKI54293.1"/>
    </source>
</evidence>
<accession>A0A4V5TIB2</accession>
<feature type="compositionally biased region" description="Low complexity" evidence="1">
    <location>
        <begin position="51"/>
        <end position="85"/>
    </location>
</feature>
<reference evidence="3 4" key="1">
    <citation type="submission" date="2019-04" db="EMBL/GenBank/DDBJ databases">
        <title>Whole genome sequencing of Brevibacillus sp. TGS2-1.</title>
        <authorList>
            <person name="Choi A."/>
        </authorList>
    </citation>
    <scope>NUCLEOTIDE SEQUENCE [LARGE SCALE GENOMIC DNA]</scope>
    <source>
        <strain evidence="3 4">TGS2-1</strain>
    </source>
</reference>
<evidence type="ECO:0000256" key="1">
    <source>
        <dbReference type="SAM" id="MobiDB-lite"/>
    </source>
</evidence>
<comment type="caution">
    <text evidence="3">The sequence shown here is derived from an EMBL/GenBank/DDBJ whole genome shotgun (WGS) entry which is preliminary data.</text>
</comment>
<gene>
    <name evidence="3" type="ORF">E8L90_01855</name>
</gene>
<feature type="region of interest" description="Disordered" evidence="1">
    <location>
        <begin position="41"/>
        <end position="85"/>
    </location>
</feature>
<sequence>MTQTKSKKVVGLFVAAALAVSGCSSEDDYDDCYDNDNDGYCDDSSSGGGSSSTYRSYKSKSGVSSGISTSSSKGGIGSSGYSSSG</sequence>
<keyword evidence="2" id="KW-0732">Signal</keyword>
<feature type="signal peptide" evidence="2">
    <location>
        <begin position="1"/>
        <end position="26"/>
    </location>
</feature>
<evidence type="ECO:0000256" key="2">
    <source>
        <dbReference type="SAM" id="SignalP"/>
    </source>
</evidence>
<dbReference type="PROSITE" id="PS51257">
    <property type="entry name" value="PROKAR_LIPOPROTEIN"/>
    <property type="match status" value="1"/>
</dbReference>
<evidence type="ECO:0008006" key="5">
    <source>
        <dbReference type="Google" id="ProtNLM"/>
    </source>
</evidence>
<dbReference type="AlphaFoldDB" id="A0A4V5TIB2"/>
<name>A0A4V5TIB2_9BACL</name>
<evidence type="ECO:0000313" key="4">
    <source>
        <dbReference type="Proteomes" id="UP000307841"/>
    </source>
</evidence>
<organism evidence="3 4">
    <name type="scientific">Brevibacillus antibioticus</name>
    <dbReference type="NCBI Taxonomy" id="2570228"/>
    <lineage>
        <taxon>Bacteria</taxon>
        <taxon>Bacillati</taxon>
        <taxon>Bacillota</taxon>
        <taxon>Bacilli</taxon>
        <taxon>Bacillales</taxon>
        <taxon>Paenibacillaceae</taxon>
        <taxon>Brevibacillus</taxon>
    </lineage>
</organism>
<feature type="chain" id="PRO_5020761669" description="Lipoprotein" evidence="2">
    <location>
        <begin position="27"/>
        <end position="85"/>
    </location>
</feature>
<dbReference type="Proteomes" id="UP000307841">
    <property type="component" value="Unassembled WGS sequence"/>
</dbReference>
<proteinExistence type="predicted"/>